<dbReference type="FunFam" id="3.40.720.10:FF:000017">
    <property type="entry name" value="Predicted protein"/>
    <property type="match status" value="1"/>
</dbReference>
<keyword evidence="1" id="KW-0472">Membrane</keyword>
<dbReference type="InterPro" id="IPR004245">
    <property type="entry name" value="DUF229"/>
</dbReference>
<evidence type="ECO:0000313" key="2">
    <source>
        <dbReference type="EMBL" id="KAF1749845.1"/>
    </source>
</evidence>
<sequence length="777" mass="90013">MIRSRILYNYSHYISYYSKILSICVICFLTYYGFLRSETDFSKHPHFIYLQKLQENQQNSECVIPEVNPWDPSILSYFSKPSPLVCSPVQEKVVKSFKNGVITFDADIIKNAKCYKVVVSHDENVTDLDVKYGPEIPIDLSKPFSIEIPEEFFQISCESENMLHTEIFKYNYAQVIPKKTNLKNKTIENSSLDFPSVIMIGLDSMSRSNFIRQMPKTYKYMQDSGFIDMKGHMKIHDNTYGNILAILTGKRGVSVQEFPAEMNESWHIAFDDFDFVWKTFSENGYATLFAEDRPDIGTFTYKNLLNGFLQKPTDHYLRPFWISAFWSLISRRSAPSCYDNQPQHKIQLEYLEKFLEKYDKKRKFAFWWSQDMSHGFLNLIGRTDDDFEGFFKKNEKRLDDSIVIVFSDHGHRYDKIRETVIGRIESRMPFHSIKIPDGVRKKYPHIVENLLANSKLMTTQFDVNDSLRKVAIGKIGEQLSQTNQKRSYSYFDPFPKRTGCFEAGIPSDFCPCFSEIEIPKTEAKEAADELMQIVNDLLENTEQTEEYEMDSKELKEYMCTPMEIDNIEYSSVRLPMLSVVKDVKSEDAPLQSFSLQYHIVVRAKPPSYALLESTLEHNLKTDTWSSLGEIERNNKFEEKSMELFENFPLIIGKCEDSIRNIKVTEYATANNVYWAIPPIRQSENSSNALVMLGIRDGNSEAISNIKITFPSLKSYGTSAYGSENKEFDTFFNYAIGVNDTGLQTIYDFSGNIVELKELSGFTFFKDVIGERVSFIML</sequence>
<keyword evidence="1" id="KW-1133">Transmembrane helix</keyword>
<dbReference type="PANTHER" id="PTHR10974">
    <property type="entry name" value="FI08016P-RELATED"/>
    <property type="match status" value="1"/>
</dbReference>
<dbReference type="RefSeq" id="XP_053580390.1">
    <property type="nucleotide sequence ID" value="XM_053731477.1"/>
</dbReference>
<dbReference type="InterPro" id="IPR017850">
    <property type="entry name" value="Alkaline_phosphatase_core_sf"/>
</dbReference>
<dbReference type="GeneID" id="9799823"/>
<dbReference type="PANTHER" id="PTHR10974:SF35">
    <property type="entry name" value="SULFATASE DOMAIN-CONTAINING PROTEIN"/>
    <property type="match status" value="1"/>
</dbReference>
<accession>A0A6A5G595</accession>
<dbReference type="GO" id="GO:0005615">
    <property type="term" value="C:extracellular space"/>
    <property type="evidence" value="ECO:0007669"/>
    <property type="project" value="TreeGrafter"/>
</dbReference>
<keyword evidence="1" id="KW-0812">Transmembrane</keyword>
<dbReference type="Gene3D" id="3.40.720.10">
    <property type="entry name" value="Alkaline Phosphatase, subunit A"/>
    <property type="match status" value="1"/>
</dbReference>
<dbReference type="Pfam" id="PF02995">
    <property type="entry name" value="DUF229"/>
    <property type="match status" value="1"/>
</dbReference>
<comment type="caution">
    <text evidence="2">The sequence shown here is derived from an EMBL/GenBank/DDBJ whole genome shotgun (WGS) entry which is preliminary data.</text>
</comment>
<evidence type="ECO:0000256" key="1">
    <source>
        <dbReference type="SAM" id="Phobius"/>
    </source>
</evidence>
<proteinExistence type="predicted"/>
<feature type="transmembrane region" description="Helical" evidence="1">
    <location>
        <begin position="12"/>
        <end position="34"/>
    </location>
</feature>
<protein>
    <submittedName>
        <fullName evidence="2">Uncharacterized protein</fullName>
    </submittedName>
</protein>
<dbReference type="CDD" id="cd16021">
    <property type="entry name" value="ALP_like"/>
    <property type="match status" value="1"/>
</dbReference>
<organism evidence="2 3">
    <name type="scientific">Caenorhabditis remanei</name>
    <name type="common">Caenorhabditis vulgaris</name>
    <dbReference type="NCBI Taxonomy" id="31234"/>
    <lineage>
        <taxon>Eukaryota</taxon>
        <taxon>Metazoa</taxon>
        <taxon>Ecdysozoa</taxon>
        <taxon>Nematoda</taxon>
        <taxon>Chromadorea</taxon>
        <taxon>Rhabditida</taxon>
        <taxon>Rhabditina</taxon>
        <taxon>Rhabditomorpha</taxon>
        <taxon>Rhabditoidea</taxon>
        <taxon>Rhabditidae</taxon>
        <taxon>Peloderinae</taxon>
        <taxon>Caenorhabditis</taxon>
    </lineage>
</organism>
<dbReference type="EMBL" id="WUAV01000005">
    <property type="protein sequence ID" value="KAF1749845.1"/>
    <property type="molecule type" value="Genomic_DNA"/>
</dbReference>
<dbReference type="Proteomes" id="UP000483820">
    <property type="component" value="Chromosome V"/>
</dbReference>
<dbReference type="CTD" id="9799823"/>
<dbReference type="SUPFAM" id="SSF53649">
    <property type="entry name" value="Alkaline phosphatase-like"/>
    <property type="match status" value="1"/>
</dbReference>
<reference evidence="2 3" key="1">
    <citation type="submission" date="2019-12" db="EMBL/GenBank/DDBJ databases">
        <title>Chromosome-level assembly of the Caenorhabditis remanei genome.</title>
        <authorList>
            <person name="Teterina A.A."/>
            <person name="Willis J.H."/>
            <person name="Phillips P.C."/>
        </authorList>
    </citation>
    <scope>NUCLEOTIDE SEQUENCE [LARGE SCALE GENOMIC DNA]</scope>
    <source>
        <strain evidence="2 3">PX506</strain>
        <tissue evidence="2">Whole organism</tissue>
    </source>
</reference>
<dbReference type="KEGG" id="crq:GCK72_016390"/>
<dbReference type="AlphaFoldDB" id="A0A6A5G595"/>
<name>A0A6A5G595_CAERE</name>
<evidence type="ECO:0000313" key="3">
    <source>
        <dbReference type="Proteomes" id="UP000483820"/>
    </source>
</evidence>
<gene>
    <name evidence="2" type="ORF">GCK72_016390</name>
</gene>